<dbReference type="SUPFAM" id="SSF53850">
    <property type="entry name" value="Periplasmic binding protein-like II"/>
    <property type="match status" value="1"/>
</dbReference>
<dbReference type="EMBL" id="CP053418">
    <property type="protein sequence ID" value="QJW84534.1"/>
    <property type="molecule type" value="Genomic_DNA"/>
</dbReference>
<evidence type="ECO:0000256" key="1">
    <source>
        <dbReference type="ARBA" id="ARBA00022729"/>
    </source>
</evidence>
<evidence type="ECO:0000313" key="5">
    <source>
        <dbReference type="EMBL" id="QJW84534.1"/>
    </source>
</evidence>
<protein>
    <recommendedName>
        <fullName evidence="4">PBP domain-containing protein</fullName>
    </recommendedName>
</protein>
<reference evidence="5 6" key="1">
    <citation type="submission" date="2020-05" db="EMBL/GenBank/DDBJ databases">
        <title>Ramlibacter rhizophilus sp. nov., isolated from rhizosphere soil of national flower Mugunghwa from South Korea.</title>
        <authorList>
            <person name="Zheng-Fei Y."/>
            <person name="Huan T."/>
        </authorList>
    </citation>
    <scope>NUCLEOTIDE SEQUENCE [LARGE SCALE GENOMIC DNA]</scope>
    <source>
        <strain evidence="5 6">H242</strain>
    </source>
</reference>
<keyword evidence="1 3" id="KW-0732">Signal</keyword>
<organism evidence="5 6">
    <name type="scientific">Ramlibacter terrae</name>
    <dbReference type="NCBI Taxonomy" id="2732511"/>
    <lineage>
        <taxon>Bacteria</taxon>
        <taxon>Pseudomonadati</taxon>
        <taxon>Pseudomonadota</taxon>
        <taxon>Betaproteobacteria</taxon>
        <taxon>Burkholderiales</taxon>
        <taxon>Comamonadaceae</taxon>
        <taxon>Ramlibacter</taxon>
    </lineage>
</organism>
<feature type="chain" id="PRO_5046247825" description="PBP domain-containing protein" evidence="3">
    <location>
        <begin position="24"/>
        <end position="273"/>
    </location>
</feature>
<feature type="domain" description="PBP" evidence="4">
    <location>
        <begin position="22"/>
        <end position="141"/>
    </location>
</feature>
<evidence type="ECO:0000256" key="3">
    <source>
        <dbReference type="SAM" id="SignalP"/>
    </source>
</evidence>
<feature type="signal peptide" evidence="3">
    <location>
        <begin position="1"/>
        <end position="23"/>
    </location>
</feature>
<name>A0ABX6P3B0_9BURK</name>
<dbReference type="Gene3D" id="3.40.190.10">
    <property type="entry name" value="Periplasmic binding protein-like II"/>
    <property type="match status" value="1"/>
</dbReference>
<keyword evidence="6" id="KW-1185">Reference proteome</keyword>
<dbReference type="Proteomes" id="UP000500826">
    <property type="component" value="Chromosome"/>
</dbReference>
<dbReference type="InterPro" id="IPR024370">
    <property type="entry name" value="PBP_domain"/>
</dbReference>
<proteinExistence type="predicted"/>
<evidence type="ECO:0000256" key="2">
    <source>
        <dbReference type="SAM" id="MobiDB-lite"/>
    </source>
</evidence>
<evidence type="ECO:0000313" key="6">
    <source>
        <dbReference type="Proteomes" id="UP000500826"/>
    </source>
</evidence>
<evidence type="ECO:0000259" key="4">
    <source>
        <dbReference type="Pfam" id="PF12849"/>
    </source>
</evidence>
<feature type="compositionally biased region" description="Basic residues" evidence="2">
    <location>
        <begin position="197"/>
        <end position="208"/>
    </location>
</feature>
<dbReference type="PANTHER" id="PTHR30570:SF1">
    <property type="entry name" value="PHOSPHATE-BINDING PROTEIN PSTS"/>
    <property type="match status" value="1"/>
</dbReference>
<sequence length="273" mass="28710">MKNKLTALSLLCAAIAIAMPAAARVLEVSGATTVQRRVLEPGAEALKAATGIQLKVMGPGTGKGMLALLEGKVPVAAAGESLEDAVASAKEAAAEAGKTATIPANLVYHRVASDNVVVAVHAGNPVKSLTKAQIKDLMTGKTGELERGRRPEPAGEGLRGRPWAGRARRGAEGLHGRRRVRAGRDRDPDGAGAVARDRRRARRHRRHERTRDQGVGGKAACRPGCVTAAPAGLRDRRRTRAGGAEDDRVLPLPGRPEADPVRTAVKRCATCEW</sequence>
<gene>
    <name evidence="5" type="ORF">HK414_15080</name>
</gene>
<dbReference type="InterPro" id="IPR050811">
    <property type="entry name" value="Phosphate_ABC_transporter"/>
</dbReference>
<feature type="region of interest" description="Disordered" evidence="2">
    <location>
        <begin position="137"/>
        <end position="259"/>
    </location>
</feature>
<feature type="compositionally biased region" description="Basic and acidic residues" evidence="2">
    <location>
        <begin position="143"/>
        <end position="153"/>
    </location>
</feature>
<dbReference type="PANTHER" id="PTHR30570">
    <property type="entry name" value="PERIPLASMIC PHOSPHATE BINDING COMPONENT OF PHOSPHATE ABC TRANSPORTER"/>
    <property type="match status" value="1"/>
</dbReference>
<dbReference type="Pfam" id="PF12849">
    <property type="entry name" value="PBP_like_2"/>
    <property type="match status" value="1"/>
</dbReference>
<accession>A0ABX6P3B0</accession>